<dbReference type="Pfam" id="PF00106">
    <property type="entry name" value="adh_short"/>
    <property type="match status" value="1"/>
</dbReference>
<proteinExistence type="inferred from homology"/>
<keyword evidence="2" id="KW-0560">Oxidoreductase</keyword>
<evidence type="ECO:0000313" key="4">
    <source>
        <dbReference type="EMBL" id="MTD92818.1"/>
    </source>
</evidence>
<dbReference type="CDD" id="cd05233">
    <property type="entry name" value="SDR_c"/>
    <property type="match status" value="1"/>
</dbReference>
<dbReference type="InterPro" id="IPR002347">
    <property type="entry name" value="SDR_fam"/>
</dbReference>
<name>A0A6I3KE45_9HYPH</name>
<comment type="similarity">
    <text evidence="1 3">Belongs to the short-chain dehydrogenases/reductases (SDR) family.</text>
</comment>
<dbReference type="AlphaFoldDB" id="A0A6I3KE45"/>
<evidence type="ECO:0000256" key="2">
    <source>
        <dbReference type="ARBA" id="ARBA00023002"/>
    </source>
</evidence>
<evidence type="ECO:0000256" key="1">
    <source>
        <dbReference type="ARBA" id="ARBA00006484"/>
    </source>
</evidence>
<dbReference type="Proteomes" id="UP000440694">
    <property type="component" value="Unassembled WGS sequence"/>
</dbReference>
<accession>A0A6I3KE45</accession>
<dbReference type="PANTHER" id="PTHR43391:SF12">
    <property type="entry name" value="OXIDOREDUCTASE EPHD-RELATED"/>
    <property type="match status" value="1"/>
</dbReference>
<dbReference type="PANTHER" id="PTHR43391">
    <property type="entry name" value="RETINOL DEHYDROGENASE-RELATED"/>
    <property type="match status" value="1"/>
</dbReference>
<dbReference type="Gene3D" id="3.40.50.720">
    <property type="entry name" value="NAD(P)-binding Rossmann-like Domain"/>
    <property type="match status" value="1"/>
</dbReference>
<dbReference type="SUPFAM" id="SSF51735">
    <property type="entry name" value="NAD(P)-binding Rossmann-fold domains"/>
    <property type="match status" value="1"/>
</dbReference>
<keyword evidence="5" id="KW-1185">Reference proteome</keyword>
<reference evidence="4 5" key="1">
    <citation type="submission" date="2019-11" db="EMBL/GenBank/DDBJ databases">
        <title>Identification of a novel strain.</title>
        <authorList>
            <person name="Xu Q."/>
            <person name="Wang G."/>
        </authorList>
    </citation>
    <scope>NUCLEOTIDE SEQUENCE [LARGE SCALE GENOMIC DNA]</scope>
    <source>
        <strain evidence="5">xq</strain>
    </source>
</reference>
<comment type="caution">
    <text evidence="4">The sequence shown here is derived from an EMBL/GenBank/DDBJ whole genome shotgun (WGS) entry which is preliminary data.</text>
</comment>
<gene>
    <name evidence="4" type="ORF">GIW81_00545</name>
</gene>
<dbReference type="InterPro" id="IPR036291">
    <property type="entry name" value="NAD(P)-bd_dom_sf"/>
</dbReference>
<protein>
    <submittedName>
        <fullName evidence="4">SDR family NAD(P)-dependent oxidoreductase</fullName>
    </submittedName>
</protein>
<organism evidence="4 5">
    <name type="scientific">Hyphomicrobium album</name>
    <dbReference type="NCBI Taxonomy" id="2665159"/>
    <lineage>
        <taxon>Bacteria</taxon>
        <taxon>Pseudomonadati</taxon>
        <taxon>Pseudomonadota</taxon>
        <taxon>Alphaproteobacteria</taxon>
        <taxon>Hyphomicrobiales</taxon>
        <taxon>Hyphomicrobiaceae</taxon>
        <taxon>Hyphomicrobium</taxon>
    </lineage>
</organism>
<dbReference type="PRINTS" id="PR00081">
    <property type="entry name" value="GDHRDH"/>
</dbReference>
<evidence type="ECO:0000313" key="5">
    <source>
        <dbReference type="Proteomes" id="UP000440694"/>
    </source>
</evidence>
<dbReference type="GO" id="GO:0016491">
    <property type="term" value="F:oxidoreductase activity"/>
    <property type="evidence" value="ECO:0007669"/>
    <property type="project" value="UniProtKB-KW"/>
</dbReference>
<dbReference type="PRINTS" id="PR00080">
    <property type="entry name" value="SDRFAMILY"/>
</dbReference>
<dbReference type="EMBL" id="WMBQ01000001">
    <property type="protein sequence ID" value="MTD92818.1"/>
    <property type="molecule type" value="Genomic_DNA"/>
</dbReference>
<sequence>MDILLKIGDMWVRRRAAPDLIAVAAVEGLRPATVVTGASEGLGFALARRIAREGRAIVLLARTEEVLAEAGDDLQSAYPNATVIAEPLDVGQKDAPALLDALLARHGLYLDVLVNNAGIGIGGNFTDLAPEQLDELVETNVAAVTRLTRHYLPAMRARARGGIMNLASLAAFTPGPWQAPYFASKAFVLSLTAAIGGECAGEGVRVCAIACGPVETRIHRKMNASNTFYRALLPSASAERMARLAWRSYRMGRRVVVPGIVNSFIAWSARAMPYEILLPMVDWLMKPRARPVSGTRARRGALRLARSTGSRR</sequence>
<dbReference type="RefSeq" id="WP_154737408.1">
    <property type="nucleotide sequence ID" value="NZ_WMBQ01000001.1"/>
</dbReference>
<evidence type="ECO:0000256" key="3">
    <source>
        <dbReference type="RuleBase" id="RU000363"/>
    </source>
</evidence>